<feature type="region of interest" description="Disordered" evidence="1">
    <location>
        <begin position="56"/>
        <end position="80"/>
    </location>
</feature>
<keyword evidence="3" id="KW-1185">Reference proteome</keyword>
<accession>A0A662YNA6</accession>
<dbReference type="AlphaFoldDB" id="A0A662YNA6"/>
<feature type="region of interest" description="Disordered" evidence="1">
    <location>
        <begin position="122"/>
        <end position="171"/>
    </location>
</feature>
<sequence length="188" mass="21010">MHYIAEVEKRQLQALTDPTGIDVFSSVIVYWFLSLLSMENSEDGWKAELGVTEELERSLPAPPVLPQSEGETPDEGDPQELCSQVGELMSATFLMLQTAGESFRAAEDDETTDEEEVRLLRRRPSLSHHRQLDTVRREETNKGGAHYITQRRRSPRRSPSGGLLSPLISGNEVSVLKVPPTLTRAIPN</sequence>
<dbReference type="EMBL" id="SCEB01000788">
    <property type="protein sequence ID" value="RXM98164.1"/>
    <property type="molecule type" value="Genomic_DNA"/>
</dbReference>
<organism evidence="2 3">
    <name type="scientific">Acipenser ruthenus</name>
    <name type="common">Sterlet sturgeon</name>
    <dbReference type="NCBI Taxonomy" id="7906"/>
    <lineage>
        <taxon>Eukaryota</taxon>
        <taxon>Metazoa</taxon>
        <taxon>Chordata</taxon>
        <taxon>Craniata</taxon>
        <taxon>Vertebrata</taxon>
        <taxon>Euteleostomi</taxon>
        <taxon>Actinopterygii</taxon>
        <taxon>Chondrostei</taxon>
        <taxon>Acipenseriformes</taxon>
        <taxon>Acipenseridae</taxon>
        <taxon>Acipenser</taxon>
    </lineage>
</organism>
<evidence type="ECO:0000256" key="1">
    <source>
        <dbReference type="SAM" id="MobiDB-lite"/>
    </source>
</evidence>
<gene>
    <name evidence="2" type="ORF">EOD39_13490</name>
</gene>
<evidence type="ECO:0000313" key="2">
    <source>
        <dbReference type="EMBL" id="RXM98164.1"/>
    </source>
</evidence>
<dbReference type="Proteomes" id="UP000289886">
    <property type="component" value="Unassembled WGS sequence"/>
</dbReference>
<feature type="compositionally biased region" description="Basic and acidic residues" evidence="1">
    <location>
        <begin position="130"/>
        <end position="141"/>
    </location>
</feature>
<reference evidence="2 3" key="1">
    <citation type="submission" date="2019-01" db="EMBL/GenBank/DDBJ databases">
        <title>Draft Genome and Complete Hox-Cluster Characterization of the Sterlet Sturgeon (Acipenser ruthenus).</title>
        <authorList>
            <person name="Wei Q."/>
        </authorList>
    </citation>
    <scope>NUCLEOTIDE SEQUENCE [LARGE SCALE GENOMIC DNA]</scope>
    <source>
        <strain evidence="2">WHYD16114868_AA</strain>
        <tissue evidence="2">Blood</tissue>
    </source>
</reference>
<protein>
    <submittedName>
        <fullName evidence="2">Uncharacterized protein</fullName>
    </submittedName>
</protein>
<evidence type="ECO:0000313" key="3">
    <source>
        <dbReference type="Proteomes" id="UP000289886"/>
    </source>
</evidence>
<comment type="caution">
    <text evidence="2">The sequence shown here is derived from an EMBL/GenBank/DDBJ whole genome shotgun (WGS) entry which is preliminary data.</text>
</comment>
<name>A0A662YNA6_ACIRT</name>
<proteinExistence type="predicted"/>
<feature type="compositionally biased region" description="Low complexity" evidence="1">
    <location>
        <begin position="157"/>
        <end position="170"/>
    </location>
</feature>